<dbReference type="SUPFAM" id="SSF46626">
    <property type="entry name" value="Cytochrome c"/>
    <property type="match status" value="2"/>
</dbReference>
<feature type="chain" id="PRO_5045817523" evidence="6">
    <location>
        <begin position="24"/>
        <end position="353"/>
    </location>
</feature>
<sequence>MNKSVLMVVAGCAVLGSAAWLFAMGLTGGPEDYAERYAGQSAPPAQTAGKSAGEAGKAGEAASQPSPAAKDAPAKPAAPVATSAPPRSAIPDNEFGKLVRQGEQIFANPGQFASDWVGNDLSCQNCHFDAGRYDQTASLRSAWPMYPAYRGKNKHVNDFAERLQGCFTYSMNGKAPPRDGEVIQALQAYAFWLAKGMPTGEQPEVRGYPKVADPAEPPSYARGETVFQEHCALCHGDDGQGQKAAGGAPGFPPLWGAGSYNWGAGMHRVNTAAAFIKAAMPLGKPDLTDQQAWDVALFINSHERPQDPRFNGSVKETAERFHQHQGEYGKTVNGQVLGEHSPPSGTVPRSPSP</sequence>
<dbReference type="RefSeq" id="WP_138772791.1">
    <property type="nucleotide sequence ID" value="NZ_JBHSSX010000008.1"/>
</dbReference>
<evidence type="ECO:0000313" key="8">
    <source>
        <dbReference type="EMBL" id="TMW12117.1"/>
    </source>
</evidence>
<evidence type="ECO:0000256" key="2">
    <source>
        <dbReference type="ARBA" id="ARBA00022723"/>
    </source>
</evidence>
<keyword evidence="2 4" id="KW-0479">Metal-binding</keyword>
<dbReference type="EMBL" id="VCQT01000036">
    <property type="protein sequence ID" value="TMW12117.1"/>
    <property type="molecule type" value="Genomic_DNA"/>
</dbReference>
<keyword evidence="9" id="KW-1185">Reference proteome</keyword>
<evidence type="ECO:0000256" key="5">
    <source>
        <dbReference type="SAM" id="MobiDB-lite"/>
    </source>
</evidence>
<dbReference type="InterPro" id="IPR051459">
    <property type="entry name" value="Cytochrome_c-type_DH"/>
</dbReference>
<protein>
    <submittedName>
        <fullName evidence="8">C-type cytochrome</fullName>
    </submittedName>
</protein>
<feature type="signal peptide" evidence="6">
    <location>
        <begin position="1"/>
        <end position="23"/>
    </location>
</feature>
<evidence type="ECO:0000256" key="1">
    <source>
        <dbReference type="ARBA" id="ARBA00022617"/>
    </source>
</evidence>
<dbReference type="InterPro" id="IPR036909">
    <property type="entry name" value="Cyt_c-like_dom_sf"/>
</dbReference>
<keyword evidence="3 4" id="KW-0408">Iron</keyword>
<feature type="domain" description="Cytochrome c" evidence="7">
    <location>
        <begin position="97"/>
        <end position="194"/>
    </location>
</feature>
<dbReference type="Proteomes" id="UP000739180">
    <property type="component" value="Unassembled WGS sequence"/>
</dbReference>
<gene>
    <name evidence="8" type="ORF">FGS76_11515</name>
</gene>
<keyword evidence="6" id="KW-0732">Signal</keyword>
<dbReference type="InterPro" id="IPR009056">
    <property type="entry name" value="Cyt_c-like_dom"/>
</dbReference>
<evidence type="ECO:0000256" key="4">
    <source>
        <dbReference type="PROSITE-ProRule" id="PRU00433"/>
    </source>
</evidence>
<feature type="compositionally biased region" description="Low complexity" evidence="5">
    <location>
        <begin position="48"/>
        <end position="89"/>
    </location>
</feature>
<feature type="region of interest" description="Disordered" evidence="5">
    <location>
        <begin position="37"/>
        <end position="93"/>
    </location>
</feature>
<organism evidence="8 9">
    <name type="scientific">Alloalcanivorax gelatiniphagus</name>
    <dbReference type="NCBI Taxonomy" id="1194167"/>
    <lineage>
        <taxon>Bacteria</taxon>
        <taxon>Pseudomonadati</taxon>
        <taxon>Pseudomonadota</taxon>
        <taxon>Gammaproteobacteria</taxon>
        <taxon>Oceanospirillales</taxon>
        <taxon>Alcanivoracaceae</taxon>
        <taxon>Alloalcanivorax</taxon>
    </lineage>
</organism>
<accession>A0ABY2XKR5</accession>
<name>A0ABY2XKR5_9GAMM</name>
<dbReference type="Pfam" id="PF13442">
    <property type="entry name" value="Cytochrome_CBB3"/>
    <property type="match status" value="1"/>
</dbReference>
<reference evidence="8 9" key="1">
    <citation type="submission" date="2019-05" db="EMBL/GenBank/DDBJ databases">
        <title>Genome of Alcanivorax gelatiniphagus, an oil degrading marine bacteria.</title>
        <authorList>
            <person name="Kwon K.K."/>
        </authorList>
    </citation>
    <scope>NUCLEOTIDE SEQUENCE [LARGE SCALE GENOMIC DNA]</scope>
    <source>
        <strain evidence="8 9">MEBiC 08158</strain>
    </source>
</reference>
<evidence type="ECO:0000259" key="7">
    <source>
        <dbReference type="PROSITE" id="PS51007"/>
    </source>
</evidence>
<feature type="region of interest" description="Disordered" evidence="5">
    <location>
        <begin position="303"/>
        <end position="353"/>
    </location>
</feature>
<keyword evidence="1 4" id="KW-0349">Heme</keyword>
<proteinExistence type="predicted"/>
<feature type="compositionally biased region" description="Basic and acidic residues" evidence="5">
    <location>
        <begin position="316"/>
        <end position="327"/>
    </location>
</feature>
<evidence type="ECO:0000313" key="9">
    <source>
        <dbReference type="Proteomes" id="UP000739180"/>
    </source>
</evidence>
<evidence type="ECO:0000256" key="6">
    <source>
        <dbReference type="SAM" id="SignalP"/>
    </source>
</evidence>
<feature type="compositionally biased region" description="Polar residues" evidence="5">
    <location>
        <begin position="343"/>
        <end position="353"/>
    </location>
</feature>
<dbReference type="PROSITE" id="PS51007">
    <property type="entry name" value="CYTC"/>
    <property type="match status" value="2"/>
</dbReference>
<comment type="caution">
    <text evidence="8">The sequence shown here is derived from an EMBL/GenBank/DDBJ whole genome shotgun (WGS) entry which is preliminary data.</text>
</comment>
<evidence type="ECO:0000256" key="3">
    <source>
        <dbReference type="ARBA" id="ARBA00023004"/>
    </source>
</evidence>
<feature type="domain" description="Cytochrome c" evidence="7">
    <location>
        <begin position="218"/>
        <end position="303"/>
    </location>
</feature>
<dbReference type="Pfam" id="PF21342">
    <property type="entry name" value="SoxA-TsdA_cyt-c"/>
    <property type="match status" value="1"/>
</dbReference>
<dbReference type="PANTHER" id="PTHR35008">
    <property type="entry name" value="BLL4482 PROTEIN-RELATED"/>
    <property type="match status" value="1"/>
</dbReference>
<dbReference type="Gene3D" id="1.10.760.10">
    <property type="entry name" value="Cytochrome c-like domain"/>
    <property type="match status" value="2"/>
</dbReference>
<dbReference type="PANTHER" id="PTHR35008:SF9">
    <property type="entry name" value="CYTOCHROME C DOMAIN-CONTAINING PROTEIN"/>
    <property type="match status" value="1"/>
</dbReference>